<dbReference type="Gene3D" id="3.40.190.10">
    <property type="entry name" value="Periplasmic binding protein-like II"/>
    <property type="match status" value="2"/>
</dbReference>
<dbReference type="InterPro" id="IPR000847">
    <property type="entry name" value="LysR_HTH_N"/>
</dbReference>
<dbReference type="GO" id="GO:0043565">
    <property type="term" value="F:sequence-specific DNA binding"/>
    <property type="evidence" value="ECO:0007669"/>
    <property type="project" value="TreeGrafter"/>
</dbReference>
<evidence type="ECO:0000256" key="1">
    <source>
        <dbReference type="ARBA" id="ARBA00009437"/>
    </source>
</evidence>
<dbReference type="PRINTS" id="PR00039">
    <property type="entry name" value="HTHLYSR"/>
</dbReference>
<accession>A0A375HQY6</accession>
<dbReference type="PROSITE" id="PS50931">
    <property type="entry name" value="HTH_LYSR"/>
    <property type="match status" value="1"/>
</dbReference>
<geneLocation type="plasmid" evidence="7">
    <name>II</name>
</geneLocation>
<dbReference type="EMBL" id="OFTC01000036">
    <property type="protein sequence ID" value="SOZ39169.1"/>
    <property type="molecule type" value="Genomic_DNA"/>
</dbReference>
<dbReference type="InterPro" id="IPR005119">
    <property type="entry name" value="LysR_subst-bd"/>
</dbReference>
<dbReference type="GO" id="GO:0003700">
    <property type="term" value="F:DNA-binding transcription factor activity"/>
    <property type="evidence" value="ECO:0007669"/>
    <property type="project" value="InterPro"/>
</dbReference>
<dbReference type="SUPFAM" id="SSF53850">
    <property type="entry name" value="Periplasmic binding protein-like II"/>
    <property type="match status" value="1"/>
</dbReference>
<protein>
    <submittedName>
        <fullName evidence="6 7">Transcriptional regulator, LysR family</fullName>
    </submittedName>
</protein>
<evidence type="ECO:0000313" key="7">
    <source>
        <dbReference type="EMBL" id="SPD59160.1"/>
    </source>
</evidence>
<keyword evidence="4" id="KW-0804">Transcription</keyword>
<dbReference type="SUPFAM" id="SSF46785">
    <property type="entry name" value="Winged helix' DNA-binding domain"/>
    <property type="match status" value="1"/>
</dbReference>
<dbReference type="InterPro" id="IPR036390">
    <property type="entry name" value="WH_DNA-bd_sf"/>
</dbReference>
<evidence type="ECO:0000313" key="9">
    <source>
        <dbReference type="Proteomes" id="UP000256710"/>
    </source>
</evidence>
<keyword evidence="7" id="KW-0614">Plasmid</keyword>
<dbReference type="Pfam" id="PF03466">
    <property type="entry name" value="LysR_substrate"/>
    <property type="match status" value="1"/>
</dbReference>
<dbReference type="FunFam" id="1.10.10.10:FF:000001">
    <property type="entry name" value="LysR family transcriptional regulator"/>
    <property type="match status" value="1"/>
</dbReference>
<reference evidence="8 9" key="1">
    <citation type="submission" date="2018-01" db="EMBL/GenBank/DDBJ databases">
        <authorList>
            <person name="Clerissi C."/>
        </authorList>
    </citation>
    <scope>NUCLEOTIDE SEQUENCE [LARGE SCALE GENOMIC DNA]</scope>
    <source>
        <strain evidence="6">Cupriavidus taiwanensis STM 6082</strain>
        <strain evidence="7">Cupriavidus taiwanensis STM 6160</strain>
        <plasmid evidence="7">II</plasmid>
        <plasmid evidence="8">ii</plasmid>
    </source>
</reference>
<evidence type="ECO:0000313" key="8">
    <source>
        <dbReference type="Proteomes" id="UP000255168"/>
    </source>
</evidence>
<gene>
    <name evidence="6" type="ORF">CBM2605_B130466</name>
    <name evidence="7" type="ORF">CBM2607_MP10562</name>
</gene>
<keyword evidence="2" id="KW-0805">Transcription regulation</keyword>
<organism evidence="7 8">
    <name type="scientific">Cupriavidus neocaledonicus</name>
    <dbReference type="NCBI Taxonomy" id="1040979"/>
    <lineage>
        <taxon>Bacteria</taxon>
        <taxon>Pseudomonadati</taxon>
        <taxon>Pseudomonadota</taxon>
        <taxon>Betaproteobacteria</taxon>
        <taxon>Burkholderiales</taxon>
        <taxon>Burkholderiaceae</taxon>
        <taxon>Cupriavidus</taxon>
    </lineage>
</organism>
<dbReference type="PANTHER" id="PTHR30537:SF26">
    <property type="entry name" value="GLYCINE CLEAVAGE SYSTEM TRANSCRIPTIONAL ACTIVATOR"/>
    <property type="match status" value="1"/>
</dbReference>
<keyword evidence="3 7" id="KW-0238">DNA-binding</keyword>
<dbReference type="EMBL" id="LT984807">
    <property type="protein sequence ID" value="SPD59160.1"/>
    <property type="molecule type" value="Genomic_DNA"/>
</dbReference>
<evidence type="ECO:0000313" key="6">
    <source>
        <dbReference type="EMBL" id="SOZ39169.1"/>
    </source>
</evidence>
<sequence>MDVRTELQLASPPCPMNFHVRAPSTMSLLCLEASARLHSFTAAARELQLTQGAVSRQIQTLEGRLGVRLFTRRRDALVLTDAGRYYLNEVAPLLQRLERATANVMALKGRGGALSLSAGASVGTYWLIPRLPGFTRDHGEITLNLGTRVGPVDFRTTAVDASLEFGDGQRDGLHNEFVLPLMLSPYAAPEWIRKHGKTISADTPRSALIHHQTLPDAWDEWFRLEGIEGEATREGPRYEIMSMALNASVAGMGVALLPPYMADDMIALGRLKRLSRRTWRYPKGYYLVYPDESAQLPSLQVFRQWLKDQANETA</sequence>
<feature type="domain" description="HTH lysR-type" evidence="5">
    <location>
        <begin position="35"/>
        <end position="80"/>
    </location>
</feature>
<dbReference type="GO" id="GO:0006351">
    <property type="term" value="P:DNA-templated transcription"/>
    <property type="evidence" value="ECO:0007669"/>
    <property type="project" value="TreeGrafter"/>
</dbReference>
<dbReference type="AlphaFoldDB" id="A0A375HQY6"/>
<keyword evidence="9" id="KW-1185">Reference proteome</keyword>
<evidence type="ECO:0000256" key="3">
    <source>
        <dbReference type="ARBA" id="ARBA00023125"/>
    </source>
</evidence>
<dbReference type="Pfam" id="PF00126">
    <property type="entry name" value="HTH_1"/>
    <property type="match status" value="1"/>
</dbReference>
<dbReference type="Proteomes" id="UP000255168">
    <property type="component" value="Plasmid II"/>
</dbReference>
<proteinExistence type="inferred from homology"/>
<dbReference type="InterPro" id="IPR058163">
    <property type="entry name" value="LysR-type_TF_proteobact-type"/>
</dbReference>
<dbReference type="InterPro" id="IPR036388">
    <property type="entry name" value="WH-like_DNA-bd_sf"/>
</dbReference>
<evidence type="ECO:0000259" key="5">
    <source>
        <dbReference type="PROSITE" id="PS50931"/>
    </source>
</evidence>
<dbReference type="PANTHER" id="PTHR30537">
    <property type="entry name" value="HTH-TYPE TRANSCRIPTIONAL REGULATOR"/>
    <property type="match status" value="1"/>
</dbReference>
<evidence type="ECO:0000256" key="2">
    <source>
        <dbReference type="ARBA" id="ARBA00023015"/>
    </source>
</evidence>
<geneLocation type="plasmid" evidence="8">
    <name>ii</name>
</geneLocation>
<comment type="similarity">
    <text evidence="1">Belongs to the LysR transcriptional regulatory family.</text>
</comment>
<name>A0A375HQY6_9BURK</name>
<evidence type="ECO:0000256" key="4">
    <source>
        <dbReference type="ARBA" id="ARBA00023163"/>
    </source>
</evidence>
<dbReference type="Gene3D" id="1.10.10.10">
    <property type="entry name" value="Winged helix-like DNA-binding domain superfamily/Winged helix DNA-binding domain"/>
    <property type="match status" value="1"/>
</dbReference>
<dbReference type="Proteomes" id="UP000256710">
    <property type="component" value="Unassembled WGS sequence"/>
</dbReference>